<name>A0A3M7RB83_BRAPC</name>
<dbReference type="EMBL" id="REGN01003832">
    <property type="protein sequence ID" value="RNA20515.1"/>
    <property type="molecule type" value="Genomic_DNA"/>
</dbReference>
<protein>
    <submittedName>
        <fullName evidence="1">Uncharacterized protein</fullName>
    </submittedName>
</protein>
<dbReference type="AlphaFoldDB" id="A0A3M7RB83"/>
<proteinExistence type="predicted"/>
<feature type="non-terminal residue" evidence="1">
    <location>
        <position position="365"/>
    </location>
</feature>
<accession>A0A3M7RB83</accession>
<reference evidence="1 2" key="1">
    <citation type="journal article" date="2018" name="Sci. Rep.">
        <title>Genomic signatures of local adaptation to the degree of environmental predictability in rotifers.</title>
        <authorList>
            <person name="Franch-Gras L."/>
            <person name="Hahn C."/>
            <person name="Garcia-Roger E.M."/>
            <person name="Carmona M.J."/>
            <person name="Serra M."/>
            <person name="Gomez A."/>
        </authorList>
    </citation>
    <scope>NUCLEOTIDE SEQUENCE [LARGE SCALE GENOMIC DNA]</scope>
    <source>
        <strain evidence="1">HYR1</strain>
    </source>
</reference>
<keyword evidence="2" id="KW-1185">Reference proteome</keyword>
<dbReference type="Proteomes" id="UP000276133">
    <property type="component" value="Unassembled WGS sequence"/>
</dbReference>
<evidence type="ECO:0000313" key="1">
    <source>
        <dbReference type="EMBL" id="RNA20515.1"/>
    </source>
</evidence>
<organism evidence="1 2">
    <name type="scientific">Brachionus plicatilis</name>
    <name type="common">Marine rotifer</name>
    <name type="synonym">Brachionus muelleri</name>
    <dbReference type="NCBI Taxonomy" id="10195"/>
    <lineage>
        <taxon>Eukaryota</taxon>
        <taxon>Metazoa</taxon>
        <taxon>Spiralia</taxon>
        <taxon>Gnathifera</taxon>
        <taxon>Rotifera</taxon>
        <taxon>Eurotatoria</taxon>
        <taxon>Monogononta</taxon>
        <taxon>Pseudotrocha</taxon>
        <taxon>Ploima</taxon>
        <taxon>Brachionidae</taxon>
        <taxon>Brachionus</taxon>
    </lineage>
</organism>
<comment type="caution">
    <text evidence="1">The sequence shown here is derived from an EMBL/GenBank/DDBJ whole genome shotgun (WGS) entry which is preliminary data.</text>
</comment>
<evidence type="ECO:0000313" key="2">
    <source>
        <dbReference type="Proteomes" id="UP000276133"/>
    </source>
</evidence>
<sequence length="365" mass="41723">MSDILSLIEKFHFLNSDSADLNCPKKLDTLKKLNDTLKQIKTVAQPEADTTAQFLLNELHRTSSKDVIRKLIIRSLNTLTASNQIDLTKVREALENFFLNANTSIGQKLFILNIYLDNLDQFGLDCIDQSKDEILHFLSSTCAQQINQLKTSTAPIAISKLVQNLQLLFKTMIIYLQKCYHSISHQKEQVSTIYTSVTDLLELKSIFNLELGYAACMVQVLLENYESKSIRVVIEQAIKKEILIEDLCFLQAVLTMLKAEQILAENLLDLFEKILVHVLNASSDSTDVGYSIAVSRTVNFWLTKLMDLIELKHSSIEQIFCTDSLWFTKLLNFVWSHFDHSIDVIRNTALNNYRIILQAVKIVQK</sequence>
<gene>
    <name evidence="1" type="ORF">BpHYR1_034256</name>
</gene>